<reference evidence="2" key="1">
    <citation type="submission" date="2023-07" db="EMBL/GenBank/DDBJ databases">
        <title>Comparative genomics of wheat-associated soil bacteria to identify genetic determinants of phenazine resistance.</title>
        <authorList>
            <person name="Mouncey N."/>
        </authorList>
    </citation>
    <scope>NUCLEOTIDE SEQUENCE</scope>
    <source>
        <strain evidence="2">V4I22</strain>
    </source>
</reference>
<proteinExistence type="predicted"/>
<dbReference type="EMBL" id="JAUSZV010000004">
    <property type="protein sequence ID" value="MDQ0904687.1"/>
    <property type="molecule type" value="Genomic_DNA"/>
</dbReference>
<gene>
    <name evidence="2" type="ORF">QFZ22_000672</name>
</gene>
<protein>
    <recommendedName>
        <fullName evidence="4">Transposase</fullName>
    </recommendedName>
</protein>
<keyword evidence="1" id="KW-0472">Membrane</keyword>
<evidence type="ECO:0000256" key="1">
    <source>
        <dbReference type="SAM" id="Phobius"/>
    </source>
</evidence>
<evidence type="ECO:0008006" key="4">
    <source>
        <dbReference type="Google" id="ProtNLM"/>
    </source>
</evidence>
<name>A0AAW8F7L6_9ACTN</name>
<evidence type="ECO:0000313" key="2">
    <source>
        <dbReference type="EMBL" id="MDQ0904687.1"/>
    </source>
</evidence>
<dbReference type="AlphaFoldDB" id="A0AAW8F7L6"/>
<feature type="transmembrane region" description="Helical" evidence="1">
    <location>
        <begin position="12"/>
        <end position="28"/>
    </location>
</feature>
<comment type="caution">
    <text evidence="2">The sequence shown here is derived from an EMBL/GenBank/DDBJ whole genome shotgun (WGS) entry which is preliminary data.</text>
</comment>
<keyword evidence="1" id="KW-1133">Transmembrane helix</keyword>
<keyword evidence="1" id="KW-0812">Transmembrane</keyword>
<accession>A0AAW8F7L6</accession>
<dbReference type="Proteomes" id="UP001234216">
    <property type="component" value="Unassembled WGS sequence"/>
</dbReference>
<evidence type="ECO:0000313" key="3">
    <source>
        <dbReference type="Proteomes" id="UP001234216"/>
    </source>
</evidence>
<organism evidence="2 3">
    <name type="scientific">Streptomyces canus</name>
    <dbReference type="NCBI Taxonomy" id="58343"/>
    <lineage>
        <taxon>Bacteria</taxon>
        <taxon>Bacillati</taxon>
        <taxon>Actinomycetota</taxon>
        <taxon>Actinomycetes</taxon>
        <taxon>Kitasatosporales</taxon>
        <taxon>Streptomycetaceae</taxon>
        <taxon>Streptomyces</taxon>
        <taxon>Streptomyces aurantiacus group</taxon>
    </lineage>
</organism>
<sequence>MGDEENGPNWDYWTFMVTLLAWWCDVITKR</sequence>